<sequence>MAVPSVTLFGPLDTVLAPYAEYAVLVMVVLNFVSRRVAHAAHERQAENGADALSWHPFHAFTTWGVVLLSFYYLTLHHHSGMVLSVLALGTMLADFFEFEARKVEAREGLELEAPKGALVAATITFLYAAYISVFFLIKPYWVQVV</sequence>
<dbReference type="Proteomes" id="UP000066737">
    <property type="component" value="Chromosome I"/>
</dbReference>
<proteinExistence type="predicted"/>
<feature type="transmembrane region" description="Helical" evidence="1">
    <location>
        <begin position="16"/>
        <end position="34"/>
    </location>
</feature>
<feature type="domain" description="DUF7313" evidence="2">
    <location>
        <begin position="5"/>
        <end position="146"/>
    </location>
</feature>
<accession>A0A0U5GYQ2</accession>
<dbReference type="RefSeq" id="WP_059056231.1">
    <property type="nucleotide sequence ID" value="NZ_CEML01000002.1"/>
</dbReference>
<evidence type="ECO:0000256" key="1">
    <source>
        <dbReference type="SAM" id="Phobius"/>
    </source>
</evidence>
<name>A0A0U5GYQ2_9EURY</name>
<feature type="transmembrane region" description="Helical" evidence="1">
    <location>
        <begin position="118"/>
        <end position="138"/>
    </location>
</feature>
<dbReference type="GeneID" id="26658424"/>
<dbReference type="STRING" id="1407499.HHUB_1746"/>
<dbReference type="Pfam" id="PF23995">
    <property type="entry name" value="DUF7313"/>
    <property type="match status" value="1"/>
</dbReference>
<evidence type="ECO:0000313" key="3">
    <source>
        <dbReference type="EMBL" id="CQH51557.1"/>
    </source>
</evidence>
<feature type="transmembrane region" description="Helical" evidence="1">
    <location>
        <begin position="55"/>
        <end position="74"/>
    </location>
</feature>
<keyword evidence="1" id="KW-0472">Membrane</keyword>
<dbReference type="AlphaFoldDB" id="A0A0U5GYQ2"/>
<dbReference type="InterPro" id="IPR055737">
    <property type="entry name" value="DUF7313"/>
</dbReference>
<evidence type="ECO:0000259" key="2">
    <source>
        <dbReference type="Pfam" id="PF23995"/>
    </source>
</evidence>
<keyword evidence="1" id="KW-1133">Transmembrane helix</keyword>
<evidence type="ECO:0000313" key="4">
    <source>
        <dbReference type="Proteomes" id="UP000066737"/>
    </source>
</evidence>
<dbReference type="KEGG" id="hhb:Hhub_1746"/>
<dbReference type="EMBL" id="LN831302">
    <property type="protein sequence ID" value="CQH51557.1"/>
    <property type="molecule type" value="Genomic_DNA"/>
</dbReference>
<dbReference type="OrthoDB" id="234683at2157"/>
<gene>
    <name evidence="3" type="ORF">HHUB_1746</name>
</gene>
<keyword evidence="4" id="KW-1185">Reference proteome</keyword>
<organism evidence="3 4">
    <name type="scientific">Halobacterium hubeiense</name>
    <dbReference type="NCBI Taxonomy" id="1407499"/>
    <lineage>
        <taxon>Archaea</taxon>
        <taxon>Methanobacteriati</taxon>
        <taxon>Methanobacteriota</taxon>
        <taxon>Stenosarchaea group</taxon>
        <taxon>Halobacteria</taxon>
        <taxon>Halobacteriales</taxon>
        <taxon>Halobacteriaceae</taxon>
        <taxon>Halobacterium</taxon>
    </lineage>
</organism>
<reference evidence="4" key="1">
    <citation type="journal article" date="2016" name="Environ. Microbiol.">
        <title>The complete genome of a viable archaeum isolated from 123-million-year-old rock salt.</title>
        <authorList>
            <person name="Jaakkola S.T."/>
            <person name="Pfeiffer F."/>
            <person name="Ravantti J.J."/>
            <person name="Guo Q."/>
            <person name="Liu Y."/>
            <person name="Chen X."/>
            <person name="Ma H."/>
            <person name="Yang C."/>
            <person name="Oksanen H.M."/>
            <person name="Bamford D.H."/>
        </authorList>
    </citation>
    <scope>NUCLEOTIDE SEQUENCE</scope>
    <source>
        <strain evidence="4">JI20-1</strain>
    </source>
</reference>
<protein>
    <recommendedName>
        <fullName evidence="2">DUF7313 domain-containing protein</fullName>
    </recommendedName>
</protein>
<keyword evidence="1" id="KW-0812">Transmembrane</keyword>